<dbReference type="AlphaFoldDB" id="A0A845G1F9"/>
<accession>A0A845G1F9</accession>
<comment type="caution">
    <text evidence="1">The sequence shown here is derived from an EMBL/GenBank/DDBJ whole genome shotgun (WGS) entry which is preliminary data.</text>
</comment>
<gene>
    <name evidence="1" type="ORF">GTP91_13310</name>
</gene>
<evidence type="ECO:0008006" key="3">
    <source>
        <dbReference type="Google" id="ProtNLM"/>
    </source>
</evidence>
<dbReference type="Proteomes" id="UP000470302">
    <property type="component" value="Unassembled WGS sequence"/>
</dbReference>
<evidence type="ECO:0000313" key="1">
    <source>
        <dbReference type="EMBL" id="MYM88154.1"/>
    </source>
</evidence>
<dbReference type="SUPFAM" id="SSF53474">
    <property type="entry name" value="alpha/beta-Hydrolases"/>
    <property type="match status" value="1"/>
</dbReference>
<dbReference type="Gene3D" id="3.40.50.1820">
    <property type="entry name" value="alpha/beta hydrolase"/>
    <property type="match status" value="1"/>
</dbReference>
<name>A0A845G1F9_9BURK</name>
<protein>
    <recommendedName>
        <fullName evidence="3">Alpha/beta hydrolase</fullName>
    </recommendedName>
</protein>
<dbReference type="RefSeq" id="WP_161097230.1">
    <property type="nucleotide sequence ID" value="NZ_WWCW01000039.1"/>
</dbReference>
<dbReference type="EMBL" id="WWCW01000039">
    <property type="protein sequence ID" value="MYM88154.1"/>
    <property type="molecule type" value="Genomic_DNA"/>
</dbReference>
<proteinExistence type="predicted"/>
<evidence type="ECO:0000313" key="2">
    <source>
        <dbReference type="Proteomes" id="UP000470302"/>
    </source>
</evidence>
<organism evidence="1 2">
    <name type="scientific">Duganella vulcania</name>
    <dbReference type="NCBI Taxonomy" id="2692166"/>
    <lineage>
        <taxon>Bacteria</taxon>
        <taxon>Pseudomonadati</taxon>
        <taxon>Pseudomonadota</taxon>
        <taxon>Betaproteobacteria</taxon>
        <taxon>Burkholderiales</taxon>
        <taxon>Oxalobacteraceae</taxon>
        <taxon>Telluria group</taxon>
        <taxon>Duganella</taxon>
    </lineage>
</organism>
<sequence length="383" mass="42023">MSKKILFVHGTGVREPALSNTKSLIASKIKTFLGQHEVHFCEWGVGLGATLHHGGKSIPGYVAAGGNPAPAVEDANRARWEILSRDPLFELRTLSSSVCLGDKPGLAIWQQVLTLGESVPALNHVASLQMTDCWKAVVLGIVQDPYWKEVVEGIPVQSYEVSSELARAVCARFIADLRSNGYPTPTGVQRDQLVDALLTHFGGQAAGIKDWALEHLAAYVGVRRGSLTDATSPAIGDILRYQARGKELRNYIGMRAKEVGASVILAHSLGGIAAVDWLISGDRQIEALITVGSQAPYLYEIDALHSLRYNKQLPKHFPKKWLNIYDPKDFLSYSAYEVFAKRAMDLPVDNGQPFPESHSAYWNNDAEVWPEIARIVNQLHHAG</sequence>
<dbReference type="InterPro" id="IPR029058">
    <property type="entry name" value="AB_hydrolase_fold"/>
</dbReference>
<reference evidence="1 2" key="1">
    <citation type="submission" date="2020-01" db="EMBL/GenBank/DDBJ databases">
        <title>Novel species isolated from a subtropical stream in China.</title>
        <authorList>
            <person name="Lu H."/>
        </authorList>
    </citation>
    <scope>NUCLEOTIDE SEQUENCE [LARGE SCALE GENOMIC DNA]</scope>
    <source>
        <strain evidence="1 2">FT82W</strain>
    </source>
</reference>